<keyword evidence="4" id="KW-1185">Reference proteome</keyword>
<dbReference type="FunCoup" id="A0A2I3GCA4">
    <property type="interactions" value="4"/>
</dbReference>
<dbReference type="Ensembl" id="ENSNLET00000040526.1">
    <property type="protein sequence ID" value="ENSNLEP00000028959.1"/>
    <property type="gene ID" value="ENSNLEG00000029354.1"/>
</dbReference>
<dbReference type="InParanoid" id="A0A2I3GCA4"/>
<protein>
    <submittedName>
        <fullName evidence="3">Uncharacterized protein</fullName>
    </submittedName>
</protein>
<evidence type="ECO:0000256" key="2">
    <source>
        <dbReference type="SAM" id="MobiDB-lite"/>
    </source>
</evidence>
<name>A0A2I3GCA4_NOMLE</name>
<evidence type="ECO:0000313" key="3">
    <source>
        <dbReference type="Ensembl" id="ENSNLEP00000028959.1"/>
    </source>
</evidence>
<feature type="region of interest" description="Disordered" evidence="2">
    <location>
        <begin position="64"/>
        <end position="109"/>
    </location>
</feature>
<accession>A0A2I3GCA4</accession>
<dbReference type="EMBL" id="ADFV01098014">
    <property type="status" value="NOT_ANNOTATED_CDS"/>
    <property type="molecule type" value="Genomic_DNA"/>
</dbReference>
<reference evidence="3 4" key="1">
    <citation type="submission" date="2012-10" db="EMBL/GenBank/DDBJ databases">
        <authorList>
            <consortium name="Gibbon Genome Sequencing Consortium"/>
        </authorList>
    </citation>
    <scope>NUCLEOTIDE SEQUENCE [LARGE SCALE GENOMIC DNA]</scope>
</reference>
<comment type="similarity">
    <text evidence="1">Belongs to the SPAN-X family.</text>
</comment>
<dbReference type="InterPro" id="IPR010007">
    <property type="entry name" value="SPAN-X_fam"/>
</dbReference>
<dbReference type="Pfam" id="PF07458">
    <property type="entry name" value="SPAN-X"/>
    <property type="match status" value="1"/>
</dbReference>
<gene>
    <name evidence="3" type="primary">LOC115834142</name>
    <name evidence="3" type="synonym">LOC100596593</name>
</gene>
<evidence type="ECO:0000313" key="4">
    <source>
        <dbReference type="Proteomes" id="UP000001073"/>
    </source>
</evidence>
<reference evidence="3" key="2">
    <citation type="submission" date="2025-08" db="UniProtKB">
        <authorList>
            <consortium name="Ensembl"/>
        </authorList>
    </citation>
    <scope>IDENTIFICATION</scope>
</reference>
<dbReference type="Proteomes" id="UP000001073">
    <property type="component" value="Chromosome X"/>
</dbReference>
<feature type="region of interest" description="Disordered" evidence="2">
    <location>
        <begin position="1"/>
        <end position="46"/>
    </location>
</feature>
<reference evidence="3" key="3">
    <citation type="submission" date="2025-09" db="UniProtKB">
        <authorList>
            <consortium name="Ensembl"/>
        </authorList>
    </citation>
    <scope>IDENTIFICATION</scope>
</reference>
<dbReference type="AlphaFoldDB" id="A0A2I3GCA4"/>
<sequence>MDSKPPSTNGEKRKSPCECNDENDEIQETPNRDSAPEPTLKKMKTSEYSTLLVVRYRKVKKIYSNQLEKDHSPEHSINPVQEEEDEVLEISAETSAKEEEDPPVDEEDP</sequence>
<feature type="compositionally biased region" description="Acidic residues" evidence="2">
    <location>
        <begin position="98"/>
        <end position="109"/>
    </location>
</feature>
<proteinExistence type="inferred from homology"/>
<dbReference type="KEGG" id="nle:100596593"/>
<organism evidence="3 4">
    <name type="scientific">Nomascus leucogenys</name>
    <name type="common">Northern white-cheeked gibbon</name>
    <name type="synonym">Hylobates leucogenys</name>
    <dbReference type="NCBI Taxonomy" id="61853"/>
    <lineage>
        <taxon>Eukaryota</taxon>
        <taxon>Metazoa</taxon>
        <taxon>Chordata</taxon>
        <taxon>Craniata</taxon>
        <taxon>Vertebrata</taxon>
        <taxon>Euteleostomi</taxon>
        <taxon>Mammalia</taxon>
        <taxon>Eutheria</taxon>
        <taxon>Euarchontoglires</taxon>
        <taxon>Primates</taxon>
        <taxon>Haplorrhini</taxon>
        <taxon>Catarrhini</taxon>
        <taxon>Hylobatidae</taxon>
        <taxon>Nomascus</taxon>
    </lineage>
</organism>
<evidence type="ECO:0000256" key="1">
    <source>
        <dbReference type="ARBA" id="ARBA00006323"/>
    </source>
</evidence>
<dbReference type="GeneTree" id="ENSGT00940000164738"/>